<comment type="caution">
    <text evidence="1">The sequence shown here is derived from an EMBL/GenBank/DDBJ whole genome shotgun (WGS) entry which is preliminary data.</text>
</comment>
<reference evidence="2" key="1">
    <citation type="journal article" date="2019" name="Int. J. Syst. Evol. Microbiol.">
        <title>The Global Catalogue of Microorganisms (GCM) 10K type strain sequencing project: providing services to taxonomists for standard genome sequencing and annotation.</title>
        <authorList>
            <consortium name="The Broad Institute Genomics Platform"/>
            <consortium name="The Broad Institute Genome Sequencing Center for Infectious Disease"/>
            <person name="Wu L."/>
            <person name="Ma J."/>
        </authorList>
    </citation>
    <scope>NUCLEOTIDE SEQUENCE [LARGE SCALE GENOMIC DNA]</scope>
    <source>
        <strain evidence="2">DT72</strain>
    </source>
</reference>
<evidence type="ECO:0000313" key="1">
    <source>
        <dbReference type="EMBL" id="MFD1810625.1"/>
    </source>
</evidence>
<keyword evidence="2" id="KW-1185">Reference proteome</keyword>
<gene>
    <name evidence="1" type="ORF">ACFSJG_00200</name>
</gene>
<accession>A0ABW4P0W7</accession>
<dbReference type="Proteomes" id="UP001597286">
    <property type="component" value="Unassembled WGS sequence"/>
</dbReference>
<sequence>MTGQNIHIVDRVELEPGRAREFVAAYLADYAPRAVEIGMTLDGVLLSPPLWLDDDTNTVTATWTVRGHAEWWRTAIARRFDAAFTGFWDDVAPLISSRSRSMAANVDDLDGLCRV</sequence>
<dbReference type="RefSeq" id="WP_378483186.1">
    <property type="nucleotide sequence ID" value="NZ_JBHUFB010000001.1"/>
</dbReference>
<name>A0ABW4P0W7_9NOCA</name>
<evidence type="ECO:0000313" key="2">
    <source>
        <dbReference type="Proteomes" id="UP001597286"/>
    </source>
</evidence>
<protein>
    <submittedName>
        <fullName evidence="1">Uncharacterized protein</fullName>
    </submittedName>
</protein>
<dbReference type="EMBL" id="JBHUFB010000001">
    <property type="protein sequence ID" value="MFD1810625.1"/>
    <property type="molecule type" value="Genomic_DNA"/>
</dbReference>
<organism evidence="1 2">
    <name type="scientific">Rhodococcus gannanensis</name>
    <dbReference type="NCBI Taxonomy" id="1960308"/>
    <lineage>
        <taxon>Bacteria</taxon>
        <taxon>Bacillati</taxon>
        <taxon>Actinomycetota</taxon>
        <taxon>Actinomycetes</taxon>
        <taxon>Mycobacteriales</taxon>
        <taxon>Nocardiaceae</taxon>
        <taxon>Rhodococcus</taxon>
    </lineage>
</organism>
<proteinExistence type="predicted"/>